<evidence type="ECO:0000313" key="2">
    <source>
        <dbReference type="Proteomes" id="UP000480485"/>
    </source>
</evidence>
<dbReference type="Proteomes" id="UP000480485">
    <property type="component" value="Unassembled WGS sequence"/>
</dbReference>
<sequence length="166" mass="17186">MCSVSDLLPRSGGGMACQAAGKPWQAYACLKCRRAAPAALPSCPSWCEAFFCYVVSVVLISGGGDTFGSRLPGGIRSSGPTPTGSCWRTRQSPPNPLARFRAAATVRCLKKQACSDRSGRAAPVAPETALPAHLTVCKATAPDGAVNPSAATPAACFPLWTFRGLE</sequence>
<accession>A0A6L7C5G8</accession>
<organism evidence="1 2">
    <name type="scientific">Escherichia coli</name>
    <dbReference type="NCBI Taxonomy" id="562"/>
    <lineage>
        <taxon>Bacteria</taxon>
        <taxon>Pseudomonadati</taxon>
        <taxon>Pseudomonadota</taxon>
        <taxon>Gammaproteobacteria</taxon>
        <taxon>Enterobacterales</taxon>
        <taxon>Enterobacteriaceae</taxon>
        <taxon>Escherichia</taxon>
    </lineage>
</organism>
<gene>
    <name evidence="1" type="ORF">GP954_00045</name>
</gene>
<evidence type="ECO:0000313" key="1">
    <source>
        <dbReference type="EMBL" id="MWT83592.1"/>
    </source>
</evidence>
<dbReference type="EMBL" id="WTRN01000001">
    <property type="protein sequence ID" value="MWT83592.1"/>
    <property type="molecule type" value="Genomic_DNA"/>
</dbReference>
<comment type="caution">
    <text evidence="1">The sequence shown here is derived from an EMBL/GenBank/DDBJ whole genome shotgun (WGS) entry which is preliminary data.</text>
</comment>
<protein>
    <submittedName>
        <fullName evidence="1">Uncharacterized protein</fullName>
    </submittedName>
</protein>
<proteinExistence type="predicted"/>
<name>A0A6L7C5G8_ECOLX</name>
<reference evidence="1 2" key="1">
    <citation type="submission" date="2019-12" db="EMBL/GenBank/DDBJ databases">
        <title>Enteriobacteria Tanzani isolates_8377-8380.</title>
        <authorList>
            <person name="Subbiah M."/>
            <person name="Call D."/>
        </authorList>
    </citation>
    <scope>NUCLEOTIDE SEQUENCE [LARGE SCALE GENOMIC DNA]</scope>
    <source>
        <strain evidence="1 2">8378wC7</strain>
    </source>
</reference>
<dbReference type="AlphaFoldDB" id="A0A6L7C5G8"/>